<reference evidence="2 3" key="1">
    <citation type="submission" date="2018-08" db="EMBL/GenBank/DDBJ databases">
        <title>Genomic Encyclopedia of Type Strains, Phase IV (KMG-IV): sequencing the most valuable type-strain genomes for metagenomic binning, comparative biology and taxonomic classification.</title>
        <authorList>
            <person name="Goeker M."/>
        </authorList>
    </citation>
    <scope>NUCLEOTIDE SEQUENCE [LARGE SCALE GENOMIC DNA]</scope>
    <source>
        <strain evidence="2 3">DSM 18841</strain>
    </source>
</reference>
<keyword evidence="1" id="KW-0732">Signal</keyword>
<dbReference type="InterPro" id="IPR018673">
    <property type="entry name" value="DUF2141"/>
</dbReference>
<dbReference type="Proteomes" id="UP000256884">
    <property type="component" value="Unassembled WGS sequence"/>
</dbReference>
<sequence>MKKTVLTTVILFGALTIMVAQNTHTILIDFKGIKSDKGALYVALYNKEKSFLKEGYKGEIVKIKDKKATVEFRGIPEGTYAVSCFHDINNNNKMDTNFIGIPKEPIGISNDAKGFMGPPRYKEAKFLVNKDMSLEININ</sequence>
<protein>
    <submittedName>
        <fullName evidence="2">Uncharacterized protein (DUF2141 family)</fullName>
    </submittedName>
</protein>
<feature type="signal peptide" evidence="1">
    <location>
        <begin position="1"/>
        <end position="20"/>
    </location>
</feature>
<dbReference type="EMBL" id="QUNS01000002">
    <property type="protein sequence ID" value="REH54858.1"/>
    <property type="molecule type" value="Genomic_DNA"/>
</dbReference>
<feature type="chain" id="PRO_5017547256" evidence="1">
    <location>
        <begin position="21"/>
        <end position="139"/>
    </location>
</feature>
<evidence type="ECO:0000256" key="1">
    <source>
        <dbReference type="SAM" id="SignalP"/>
    </source>
</evidence>
<dbReference type="Pfam" id="PF09912">
    <property type="entry name" value="DUF2141"/>
    <property type="match status" value="1"/>
</dbReference>
<name>A0A3E0I7W4_9FLAO</name>
<evidence type="ECO:0000313" key="2">
    <source>
        <dbReference type="EMBL" id="REH54858.1"/>
    </source>
</evidence>
<organism evidence="2 3">
    <name type="scientific">Tenacibaculum gallaicum</name>
    <dbReference type="NCBI Taxonomy" id="561505"/>
    <lineage>
        <taxon>Bacteria</taxon>
        <taxon>Pseudomonadati</taxon>
        <taxon>Bacteroidota</taxon>
        <taxon>Flavobacteriia</taxon>
        <taxon>Flavobacteriales</taxon>
        <taxon>Flavobacteriaceae</taxon>
        <taxon>Tenacibaculum</taxon>
    </lineage>
</organism>
<keyword evidence="3" id="KW-1185">Reference proteome</keyword>
<dbReference type="RefSeq" id="WP_115900625.1">
    <property type="nucleotide sequence ID" value="NZ_QUNS01000002.1"/>
</dbReference>
<evidence type="ECO:0000313" key="3">
    <source>
        <dbReference type="Proteomes" id="UP000256884"/>
    </source>
</evidence>
<gene>
    <name evidence="2" type="ORF">C7448_102386</name>
</gene>
<proteinExistence type="predicted"/>
<accession>A0A3E0I7W4</accession>
<dbReference type="AlphaFoldDB" id="A0A3E0I7W4"/>
<dbReference type="OrthoDB" id="9788332at2"/>
<comment type="caution">
    <text evidence="2">The sequence shown here is derived from an EMBL/GenBank/DDBJ whole genome shotgun (WGS) entry which is preliminary data.</text>
</comment>